<feature type="chain" id="PRO_5047299907" evidence="1">
    <location>
        <begin position="19"/>
        <end position="145"/>
    </location>
</feature>
<keyword evidence="3" id="KW-1185">Reference proteome</keyword>
<evidence type="ECO:0000313" key="3">
    <source>
        <dbReference type="Proteomes" id="UP001469365"/>
    </source>
</evidence>
<proteinExistence type="predicted"/>
<dbReference type="EMBL" id="JBBPCC010000048">
    <property type="protein sequence ID" value="MEK8133160.1"/>
    <property type="molecule type" value="Genomic_DNA"/>
</dbReference>
<dbReference type="InterPro" id="IPR024984">
    <property type="entry name" value="DUF3888"/>
</dbReference>
<name>A0ABU9DW93_9BACL</name>
<reference evidence="2 3" key="1">
    <citation type="submission" date="2024-04" db="EMBL/GenBank/DDBJ databases">
        <title>draft genome sequnece of Paenibacillus filicis.</title>
        <authorList>
            <person name="Kim D.-U."/>
        </authorList>
    </citation>
    <scope>NUCLEOTIDE SEQUENCE [LARGE SCALE GENOMIC DNA]</scope>
    <source>
        <strain evidence="2 3">KACC14197</strain>
    </source>
</reference>
<feature type="signal peptide" evidence="1">
    <location>
        <begin position="1"/>
        <end position="18"/>
    </location>
</feature>
<accession>A0ABU9DW93</accession>
<dbReference type="RefSeq" id="WP_341420293.1">
    <property type="nucleotide sequence ID" value="NZ_JBBPCC010000048.1"/>
</dbReference>
<dbReference type="Proteomes" id="UP001469365">
    <property type="component" value="Unassembled WGS sequence"/>
</dbReference>
<keyword evidence="1" id="KW-0732">Signal</keyword>
<gene>
    <name evidence="2" type="ORF">WMW72_35385</name>
</gene>
<organism evidence="2 3">
    <name type="scientific">Paenibacillus filicis</name>
    <dbReference type="NCBI Taxonomy" id="669464"/>
    <lineage>
        <taxon>Bacteria</taxon>
        <taxon>Bacillati</taxon>
        <taxon>Bacillota</taxon>
        <taxon>Bacilli</taxon>
        <taxon>Bacillales</taxon>
        <taxon>Paenibacillaceae</taxon>
        <taxon>Paenibacillus</taxon>
    </lineage>
</organism>
<evidence type="ECO:0000313" key="2">
    <source>
        <dbReference type="EMBL" id="MEK8133160.1"/>
    </source>
</evidence>
<protein>
    <submittedName>
        <fullName evidence="2">DUF3888 domain-containing protein</fullName>
    </submittedName>
</protein>
<sequence>MKVLICFVILFSIVGTQATFSNAVGKKPLEDSRELQLQDMLVLLLVPHMQEKLAEVYSDVFTVPGSPDIYPYFVEVTHTERTNGFRGFDLLITLHVRPTVGPHIPVGEDVFTYRISPAGVELKNLEHLKGPNKKDFPPNYQDLLK</sequence>
<evidence type="ECO:0000256" key="1">
    <source>
        <dbReference type="SAM" id="SignalP"/>
    </source>
</evidence>
<comment type="caution">
    <text evidence="2">The sequence shown here is derived from an EMBL/GenBank/DDBJ whole genome shotgun (WGS) entry which is preliminary data.</text>
</comment>
<dbReference type="Pfam" id="PF13027">
    <property type="entry name" value="DUF3888"/>
    <property type="match status" value="1"/>
</dbReference>